<evidence type="ECO:0000256" key="2">
    <source>
        <dbReference type="ARBA" id="ARBA00010961"/>
    </source>
</evidence>
<sequence length="450" mass="49198">MTDVIDRKAETNSVQPSVSDAQLKELVEQARAEGLQLTGEGGLLAKLTKLVVESALEGEMDDHLGYGKSDPAGRGSGNSRNGRRAKTVLTESGPVELDVPRDRDSSFEPKIVAKRQRRLSGMEDMVISLSAKGLTTGEISAHLAEVYGAEVSRQTISTITERVMDGMAEWQNRPLDPVYPVLFIDCIHVKIRDGNVANRPIYVVMGVTADGTRDILGLWAGEHGDGEGAKYWLRVLSELKNRGVQDVLIAVCDGLKYLPDSIGQVWPQTIVQTCVVHLLRNTYAYASRKDWAEIAKDLKPVYTAPSEQAALDRFAEFSGKWEKRYPAIIRLWTNAWAEFVPFLQFDNAIRQVIYTTNAIESVNARIRRAVKARGHFLLVTWNQNGAERISAKVTTELGGRFGNGGAGGEVAGARQARARGRLVAGVDRSGSSAADDRRVCARAGRVPAGL</sequence>
<keyword evidence="6" id="KW-0814">Transposable element</keyword>
<evidence type="ECO:0000256" key="4">
    <source>
        <dbReference type="ARBA" id="ARBA00023125"/>
    </source>
</evidence>
<evidence type="ECO:0000256" key="7">
    <source>
        <dbReference type="SAM" id="MobiDB-lite"/>
    </source>
</evidence>
<reference evidence="8 9" key="1">
    <citation type="journal article" date="2018" name="Biodegradation">
        <title>1,4-Dioxane degradation characteristics of Rhodococcus aetherivorans JCM 14343.</title>
        <authorList>
            <person name="Inoue D."/>
            <person name="Tsunoda T."/>
            <person name="Yamamoto N."/>
            <person name="Ike M."/>
            <person name="Sei K."/>
        </authorList>
    </citation>
    <scope>NUCLEOTIDE SEQUENCE [LARGE SCALE GENOMIC DNA]</scope>
    <source>
        <strain evidence="8 9">JCM 14343</strain>
    </source>
</reference>
<dbReference type="PANTHER" id="PTHR33217:SF8">
    <property type="entry name" value="MUTATOR FAMILY TRANSPOSASE"/>
    <property type="match status" value="1"/>
</dbReference>
<evidence type="ECO:0000313" key="8">
    <source>
        <dbReference type="EMBL" id="GES36515.1"/>
    </source>
</evidence>
<evidence type="ECO:0000256" key="6">
    <source>
        <dbReference type="RuleBase" id="RU365089"/>
    </source>
</evidence>
<evidence type="ECO:0000256" key="3">
    <source>
        <dbReference type="ARBA" id="ARBA00022578"/>
    </source>
</evidence>
<keyword evidence="4 6" id="KW-0238">DNA-binding</keyword>
<evidence type="ECO:0000313" key="9">
    <source>
        <dbReference type="Proteomes" id="UP000325466"/>
    </source>
</evidence>
<dbReference type="PANTHER" id="PTHR33217">
    <property type="entry name" value="TRANSPOSASE FOR INSERTION SEQUENCE ELEMENT IS1081"/>
    <property type="match status" value="1"/>
</dbReference>
<feature type="region of interest" description="Disordered" evidence="7">
    <location>
        <begin position="61"/>
        <end position="86"/>
    </location>
</feature>
<evidence type="ECO:0000256" key="1">
    <source>
        <dbReference type="ARBA" id="ARBA00002190"/>
    </source>
</evidence>
<name>A0ABQ0YJ89_9NOCA</name>
<gene>
    <name evidence="8" type="ORF">RAJCM14343_1767</name>
</gene>
<accession>A0ABQ0YJ89</accession>
<evidence type="ECO:0000256" key="5">
    <source>
        <dbReference type="ARBA" id="ARBA00023172"/>
    </source>
</evidence>
<keyword evidence="5 6" id="KW-0233">DNA recombination</keyword>
<comment type="caution">
    <text evidence="8">The sequence shown here is derived from an EMBL/GenBank/DDBJ whole genome shotgun (WGS) entry which is preliminary data.</text>
</comment>
<protein>
    <recommendedName>
        <fullName evidence="6">Mutator family transposase</fullName>
    </recommendedName>
</protein>
<dbReference type="Pfam" id="PF00872">
    <property type="entry name" value="Transposase_mut"/>
    <property type="match status" value="1"/>
</dbReference>
<dbReference type="InterPro" id="IPR001207">
    <property type="entry name" value="Transposase_mutator"/>
</dbReference>
<comment type="similarity">
    <text evidence="2 6">Belongs to the transposase mutator family.</text>
</comment>
<organism evidence="8 9">
    <name type="scientific">Rhodococcus aetherivorans</name>
    <dbReference type="NCBI Taxonomy" id="191292"/>
    <lineage>
        <taxon>Bacteria</taxon>
        <taxon>Bacillati</taxon>
        <taxon>Actinomycetota</taxon>
        <taxon>Actinomycetes</taxon>
        <taxon>Mycobacteriales</taxon>
        <taxon>Nocardiaceae</taxon>
        <taxon>Rhodococcus</taxon>
    </lineage>
</organism>
<keyword evidence="3 6" id="KW-0815">Transposition</keyword>
<keyword evidence="9" id="KW-1185">Reference proteome</keyword>
<proteinExistence type="inferred from homology"/>
<dbReference type="NCBIfam" id="NF033543">
    <property type="entry name" value="transpos_IS256"/>
    <property type="match status" value="1"/>
</dbReference>
<dbReference type="Proteomes" id="UP000325466">
    <property type="component" value="Unassembled WGS sequence"/>
</dbReference>
<comment type="function">
    <text evidence="1 6">Required for the transposition of the insertion element.</text>
</comment>
<dbReference type="EMBL" id="BLAH01000068">
    <property type="protein sequence ID" value="GES36515.1"/>
    <property type="molecule type" value="Genomic_DNA"/>
</dbReference>